<keyword evidence="4" id="KW-1185">Reference proteome</keyword>
<evidence type="ECO:0000313" key="4">
    <source>
        <dbReference type="Proteomes" id="UP000007264"/>
    </source>
</evidence>
<dbReference type="InterPro" id="IPR043153">
    <property type="entry name" value="DENN_C"/>
</dbReference>
<dbReference type="PANTHER" id="PTHR13196">
    <property type="entry name" value="DENN DOMAIN-CONTAINING"/>
    <property type="match status" value="1"/>
</dbReference>
<comment type="caution">
    <text evidence="3">The sequence shown here is derived from an EMBL/GenBank/DDBJ whole genome shotgun (WGS) entry which is preliminary data.</text>
</comment>
<evidence type="ECO:0000259" key="2">
    <source>
        <dbReference type="PROSITE" id="PS50211"/>
    </source>
</evidence>
<dbReference type="Proteomes" id="UP000007264">
    <property type="component" value="Unassembled WGS sequence"/>
</dbReference>
<dbReference type="GO" id="GO:0030136">
    <property type="term" value="C:clathrin-coated vesicle"/>
    <property type="evidence" value="ECO:0007669"/>
    <property type="project" value="UniProtKB-SubCell"/>
</dbReference>
<sequence length="743" mass="79116">MPTFLQVPMVHEYSFTLTGGDGSRLHGFCRSFLPPRARLKSLRYPQVLQVLEAMLKQTDLLNGPAHASLPYASPASQFLENLSISCTGKLVPGEVLRLPLPRTPAPVNVSPPRRIGVDFQSGSQPPLRSTEQWVELEVPPDAGNGAENAGLPLARLLWHLSPSALVGLIEALLLERRVLMVAQERDTVSAAVHAAAALLHPLKWQHIYLPLLPLALKDYLSAPMPFLMGVHSPNLFMSTLRSSAMEEVVVVDLDRGTTTCSSLHSPRRNGDSSGSGGGSGLPWGRQLEAALALLHQTLRSPEYMVKLLGSYREFVEKDVPGSPAPVPEANGAGPRIRHQDDGYIRQALPPMLASHIKCPYSTSAHGYRFNHAAFVASFHSAKARAFLEQLRQSQCYEVFFNERLRLASDGVPFGDPFEVAAAAVKRGKISKSIANASAKGVSRVNAIIQRTSKAVKNYRHGTTEQAAAQNDRYQKARPARPMTPPVVTIPANHQFLSEDESSSSGSDSEAAPAADGRRPQAQAQAQARAQMRVGPLPVQSASAGPGPPRALGAPPGDPPSNSPSGNGEAAAASTSYYMPVVDRPSLLDLATEVPAARAVEGGLSPSLLDMDWALPGAGVDLRRIDRSAEQAVPSQQASAEQPGFSNGSPPNKAVPAAGFGSDAAFASAEPQPFATNGANSGSSPQDRAGQGGVLPWVEVDSVQASPKIRHTDSWTEWTLGAPALEAQRACNLQQNPLVSLLDL</sequence>
<dbReference type="InterPro" id="IPR037516">
    <property type="entry name" value="Tripartite_DENN"/>
</dbReference>
<dbReference type="GO" id="GO:0006897">
    <property type="term" value="P:endocytosis"/>
    <property type="evidence" value="ECO:0007669"/>
    <property type="project" value="TreeGrafter"/>
</dbReference>
<dbReference type="eggNOG" id="KOG3569">
    <property type="taxonomic scope" value="Eukaryota"/>
</dbReference>
<name>I0YM93_COCSC</name>
<feature type="region of interest" description="Disordered" evidence="1">
    <location>
        <begin position="455"/>
        <end position="570"/>
    </location>
</feature>
<dbReference type="GO" id="GO:1901981">
    <property type="term" value="F:phosphatidylinositol phosphate binding"/>
    <property type="evidence" value="ECO:0007669"/>
    <property type="project" value="TreeGrafter"/>
</dbReference>
<feature type="compositionally biased region" description="Polar residues" evidence="1">
    <location>
        <begin position="632"/>
        <end position="649"/>
    </location>
</feature>
<dbReference type="InterPro" id="IPR001194">
    <property type="entry name" value="cDENN_dom"/>
</dbReference>
<feature type="region of interest" description="Disordered" evidence="1">
    <location>
        <begin position="628"/>
        <end position="658"/>
    </location>
</feature>
<dbReference type="KEGG" id="csl:COCSUDRAFT_83563"/>
<feature type="compositionally biased region" description="Low complexity" evidence="1">
    <location>
        <begin position="541"/>
        <end position="554"/>
    </location>
</feature>
<dbReference type="Pfam" id="PF02141">
    <property type="entry name" value="DENN"/>
    <property type="match status" value="1"/>
</dbReference>
<dbReference type="RefSeq" id="XP_005644056.1">
    <property type="nucleotide sequence ID" value="XM_005643999.1"/>
</dbReference>
<dbReference type="AlphaFoldDB" id="I0YM93"/>
<evidence type="ECO:0000256" key="1">
    <source>
        <dbReference type="SAM" id="MobiDB-lite"/>
    </source>
</evidence>
<dbReference type="InterPro" id="IPR040032">
    <property type="entry name" value="DENND1A/B/C"/>
</dbReference>
<dbReference type="Gene3D" id="3.40.50.11500">
    <property type="match status" value="1"/>
</dbReference>
<gene>
    <name evidence="3" type="ORF">COCSUDRAFT_83563</name>
</gene>
<feature type="region of interest" description="Disordered" evidence="1">
    <location>
        <begin position="258"/>
        <end position="279"/>
    </location>
</feature>
<evidence type="ECO:0000313" key="3">
    <source>
        <dbReference type="EMBL" id="EIE19512.1"/>
    </source>
</evidence>
<feature type="compositionally biased region" description="Low complexity" evidence="1">
    <location>
        <begin position="502"/>
        <end position="530"/>
    </location>
</feature>
<dbReference type="PROSITE" id="PS50211">
    <property type="entry name" value="DENN"/>
    <property type="match status" value="1"/>
</dbReference>
<organism evidence="3 4">
    <name type="scientific">Coccomyxa subellipsoidea (strain C-169)</name>
    <name type="common">Green microalga</name>
    <dbReference type="NCBI Taxonomy" id="574566"/>
    <lineage>
        <taxon>Eukaryota</taxon>
        <taxon>Viridiplantae</taxon>
        <taxon>Chlorophyta</taxon>
        <taxon>core chlorophytes</taxon>
        <taxon>Trebouxiophyceae</taxon>
        <taxon>Trebouxiophyceae incertae sedis</taxon>
        <taxon>Coccomyxaceae</taxon>
        <taxon>Coccomyxa</taxon>
        <taxon>Coccomyxa subellipsoidea</taxon>
    </lineage>
</organism>
<dbReference type="SMART" id="SM00799">
    <property type="entry name" value="DENN"/>
    <property type="match status" value="1"/>
</dbReference>
<dbReference type="GO" id="GO:0005085">
    <property type="term" value="F:guanyl-nucleotide exchange factor activity"/>
    <property type="evidence" value="ECO:0007669"/>
    <property type="project" value="InterPro"/>
</dbReference>
<dbReference type="PANTHER" id="PTHR13196:SF14">
    <property type="entry name" value="UDENN DOMAIN-CONTAINING PROTEIN"/>
    <property type="match status" value="1"/>
</dbReference>
<dbReference type="GeneID" id="17037361"/>
<reference evidence="3 4" key="1">
    <citation type="journal article" date="2012" name="Genome Biol.">
        <title>The genome of the polar eukaryotic microalga coccomyxa subellipsoidea reveals traits of cold adaptation.</title>
        <authorList>
            <person name="Blanc G."/>
            <person name="Agarkova I."/>
            <person name="Grimwood J."/>
            <person name="Kuo A."/>
            <person name="Brueggeman A."/>
            <person name="Dunigan D."/>
            <person name="Gurnon J."/>
            <person name="Ladunga I."/>
            <person name="Lindquist E."/>
            <person name="Lucas S."/>
            <person name="Pangilinan J."/>
            <person name="Proschold T."/>
            <person name="Salamov A."/>
            <person name="Schmutz J."/>
            <person name="Weeks D."/>
            <person name="Yamada T."/>
            <person name="Claverie J.M."/>
            <person name="Grigoriev I."/>
            <person name="Van Etten J."/>
            <person name="Lomsadze A."/>
            <person name="Borodovsky M."/>
        </authorList>
    </citation>
    <scope>NUCLEOTIDE SEQUENCE [LARGE SCALE GENOMIC DNA]</scope>
    <source>
        <strain evidence="3 4">C-169</strain>
    </source>
</reference>
<proteinExistence type="predicted"/>
<accession>I0YM93</accession>
<feature type="region of interest" description="Disordered" evidence="1">
    <location>
        <begin position="671"/>
        <end position="691"/>
    </location>
</feature>
<dbReference type="OrthoDB" id="6019893at2759"/>
<dbReference type="GO" id="GO:0032456">
    <property type="term" value="P:endocytic recycling"/>
    <property type="evidence" value="ECO:0007669"/>
    <property type="project" value="TreeGrafter"/>
</dbReference>
<dbReference type="STRING" id="574566.I0YM93"/>
<feature type="domain" description="UDENN" evidence="2">
    <location>
        <begin position="1"/>
        <end position="410"/>
    </location>
</feature>
<dbReference type="GO" id="GO:0005829">
    <property type="term" value="C:cytosol"/>
    <property type="evidence" value="ECO:0007669"/>
    <property type="project" value="TreeGrafter"/>
</dbReference>
<feature type="compositionally biased region" description="Polar residues" evidence="1">
    <location>
        <begin position="673"/>
        <end position="685"/>
    </location>
</feature>
<dbReference type="EMBL" id="AGSI01000019">
    <property type="protein sequence ID" value="EIE19512.1"/>
    <property type="molecule type" value="Genomic_DNA"/>
</dbReference>
<protein>
    <recommendedName>
        <fullName evidence="2">UDENN domain-containing protein</fullName>
    </recommendedName>
</protein>